<evidence type="ECO:0000259" key="9">
    <source>
        <dbReference type="Pfam" id="PF02781"/>
    </source>
</evidence>
<dbReference type="PROSITE" id="PS00069">
    <property type="entry name" value="G6P_DEHYDROGENASE"/>
    <property type="match status" value="1"/>
</dbReference>
<feature type="binding site" evidence="7">
    <location>
        <position position="341"/>
    </location>
    <ligand>
        <name>substrate</name>
    </ligand>
</feature>
<evidence type="ECO:0000256" key="4">
    <source>
        <dbReference type="ARBA" id="ARBA00022857"/>
    </source>
</evidence>
<sequence>MAEFIPVDPFDIVIFGGTGDLSKRKLIPALFHRYKDGQISEVCNIVGTARSEWSREEFIAFAKEACLEAQKGQLDETKFENFAKLLQYVQIDATDPKSNWADLKKSVAKDDRPRVFYLAMAPRLYTPLCKNLGDKGLVTETSRVVLEKPIGRNLETAKEINDGVGLVFKEDQIFRIDHYLGKETVQNLLVLRFANMLFEPLWNRNTIDHVQITVAESVGLETRADYYDNSGALRDMVQNHLLQLLCLTAMEPPNSLDADDVRTEKIKVLRALKKFDATSAKDWTVRAQYRSGSVNGVAVKGYKEELPEEKKTSRTETYVALKTEVQNWRWQGVPFYLRTGKRLQSRQSEIVIRFKPAPHSIFGTQQGASPNKLIIRLQPDEGVHLFLQIKEPGPGGLRVKSLPLNLSWADTFMIRYPDAYERLLMDVVRGNLALFMRREEVEQAWMWADSLLAAWADDDRPMETYPAGSDGPSSADVLLAKDNRYWKRLDSTE</sequence>
<dbReference type="Proteomes" id="UP001596492">
    <property type="component" value="Unassembled WGS sequence"/>
</dbReference>
<dbReference type="SUPFAM" id="SSF55347">
    <property type="entry name" value="Glyceraldehyde-3-phosphate dehydrogenase-like, C-terminal domain"/>
    <property type="match status" value="1"/>
</dbReference>
<accession>A0ABW2IH17</accession>
<comment type="caution">
    <text evidence="7">Lacks conserved residue(s) required for the propagation of feature annotation.</text>
</comment>
<dbReference type="GO" id="GO:0004345">
    <property type="term" value="F:glucose-6-phosphate dehydrogenase activity"/>
    <property type="evidence" value="ECO:0007669"/>
    <property type="project" value="UniProtKB-EC"/>
</dbReference>
<comment type="catalytic activity">
    <reaction evidence="7">
        <text>D-glucose 6-phosphate + NADP(+) = 6-phospho-D-glucono-1,5-lactone + NADPH + H(+)</text>
        <dbReference type="Rhea" id="RHEA:15841"/>
        <dbReference type="ChEBI" id="CHEBI:15378"/>
        <dbReference type="ChEBI" id="CHEBI:57783"/>
        <dbReference type="ChEBI" id="CHEBI:57955"/>
        <dbReference type="ChEBI" id="CHEBI:58349"/>
        <dbReference type="ChEBI" id="CHEBI:61548"/>
        <dbReference type="EC" id="1.1.1.49"/>
    </reaction>
</comment>
<feature type="binding site" evidence="7">
    <location>
        <position position="216"/>
    </location>
    <ligand>
        <name>substrate</name>
    </ligand>
</feature>
<dbReference type="Gene3D" id="3.30.360.10">
    <property type="entry name" value="Dihydrodipicolinate Reductase, domain 2"/>
    <property type="match status" value="1"/>
</dbReference>
<feature type="domain" description="Glucose-6-phosphate dehydrogenase NAD-binding" evidence="8">
    <location>
        <begin position="13"/>
        <end position="187"/>
    </location>
</feature>
<dbReference type="NCBIfam" id="NF009492">
    <property type="entry name" value="PRK12853.1-3"/>
    <property type="match status" value="1"/>
</dbReference>
<dbReference type="EC" id="1.1.1.49" evidence="7"/>
<dbReference type="PANTHER" id="PTHR23429">
    <property type="entry name" value="GLUCOSE-6-PHOSPHATE 1-DEHYDROGENASE G6PD"/>
    <property type="match status" value="1"/>
</dbReference>
<feature type="binding site" evidence="7">
    <location>
        <position position="178"/>
    </location>
    <ligand>
        <name>substrate</name>
    </ligand>
</feature>
<feature type="active site" description="Proton acceptor" evidence="7">
    <location>
        <position position="240"/>
    </location>
</feature>
<keyword evidence="6 7" id="KW-0119">Carbohydrate metabolism</keyword>
<gene>
    <name evidence="7 10" type="primary">zwf</name>
    <name evidence="10" type="ORF">ACFQS8_02010</name>
</gene>
<evidence type="ECO:0000313" key="10">
    <source>
        <dbReference type="EMBL" id="MFC7290378.1"/>
    </source>
</evidence>
<keyword evidence="5 7" id="KW-0560">Oxidoreductase</keyword>
<dbReference type="InterPro" id="IPR019796">
    <property type="entry name" value="G6P_DH_AS"/>
</dbReference>
<keyword evidence="4 7" id="KW-0521">NADP</keyword>
<evidence type="ECO:0000256" key="3">
    <source>
        <dbReference type="ARBA" id="ARBA00022526"/>
    </source>
</evidence>
<evidence type="ECO:0000259" key="8">
    <source>
        <dbReference type="Pfam" id="PF00479"/>
    </source>
</evidence>
<evidence type="ECO:0000256" key="1">
    <source>
        <dbReference type="ARBA" id="ARBA00004937"/>
    </source>
</evidence>
<dbReference type="InterPro" id="IPR036291">
    <property type="entry name" value="NAD(P)-bd_dom_sf"/>
</dbReference>
<dbReference type="Pfam" id="PF00479">
    <property type="entry name" value="G6PD_N"/>
    <property type="match status" value="1"/>
</dbReference>
<dbReference type="PANTHER" id="PTHR23429:SF0">
    <property type="entry name" value="GLUCOSE-6-PHOSPHATE 1-DEHYDROGENASE"/>
    <property type="match status" value="1"/>
</dbReference>
<feature type="binding site" evidence="7">
    <location>
        <begin position="16"/>
        <end position="23"/>
    </location>
    <ligand>
        <name>NADP(+)</name>
        <dbReference type="ChEBI" id="CHEBI:58349"/>
    </ligand>
</feature>
<keyword evidence="11" id="KW-1185">Reference proteome</keyword>
<evidence type="ECO:0000256" key="6">
    <source>
        <dbReference type="ARBA" id="ARBA00023277"/>
    </source>
</evidence>
<dbReference type="Pfam" id="PF02781">
    <property type="entry name" value="G6PD_C"/>
    <property type="match status" value="1"/>
</dbReference>
<evidence type="ECO:0000256" key="2">
    <source>
        <dbReference type="ARBA" id="ARBA00009975"/>
    </source>
</evidence>
<dbReference type="InterPro" id="IPR001282">
    <property type="entry name" value="G6P_DH"/>
</dbReference>
<dbReference type="InterPro" id="IPR022674">
    <property type="entry name" value="G6P_DH_NAD-bd"/>
</dbReference>
<comment type="function">
    <text evidence="7">Catalyzes the oxidation of glucose 6-phosphate to 6-phosphogluconolactone.</text>
</comment>
<evidence type="ECO:0000313" key="11">
    <source>
        <dbReference type="Proteomes" id="UP001596492"/>
    </source>
</evidence>
<organism evidence="10 11">
    <name type="scientific">Hirschia litorea</name>
    <dbReference type="NCBI Taxonomy" id="1199156"/>
    <lineage>
        <taxon>Bacteria</taxon>
        <taxon>Pseudomonadati</taxon>
        <taxon>Pseudomonadota</taxon>
        <taxon>Alphaproteobacteria</taxon>
        <taxon>Hyphomonadales</taxon>
        <taxon>Hyphomonadaceae</taxon>
        <taxon>Hirschia</taxon>
    </lineage>
</organism>
<feature type="binding site" evidence="7">
    <location>
        <position position="235"/>
    </location>
    <ligand>
        <name>substrate</name>
    </ligand>
</feature>
<evidence type="ECO:0000256" key="7">
    <source>
        <dbReference type="HAMAP-Rule" id="MF_00966"/>
    </source>
</evidence>
<dbReference type="HAMAP" id="MF_00966">
    <property type="entry name" value="G6PD"/>
    <property type="match status" value="1"/>
</dbReference>
<dbReference type="SUPFAM" id="SSF51735">
    <property type="entry name" value="NAD(P)-binding Rossmann-fold domains"/>
    <property type="match status" value="1"/>
</dbReference>
<proteinExistence type="inferred from homology"/>
<dbReference type="RefSeq" id="WP_382165219.1">
    <property type="nucleotide sequence ID" value="NZ_JBHTBR010000002.1"/>
</dbReference>
<comment type="pathway">
    <text evidence="1 7">Carbohydrate degradation; pentose phosphate pathway; D-ribulose 5-phosphate from D-glucose 6-phosphate (oxidative stage): step 1/3.</text>
</comment>
<name>A0ABW2IH17_9PROT</name>
<reference evidence="11" key="1">
    <citation type="journal article" date="2019" name="Int. J. Syst. Evol. Microbiol.">
        <title>The Global Catalogue of Microorganisms (GCM) 10K type strain sequencing project: providing services to taxonomists for standard genome sequencing and annotation.</title>
        <authorList>
            <consortium name="The Broad Institute Genomics Platform"/>
            <consortium name="The Broad Institute Genome Sequencing Center for Infectious Disease"/>
            <person name="Wu L."/>
            <person name="Ma J."/>
        </authorList>
    </citation>
    <scope>NUCLEOTIDE SEQUENCE [LARGE SCALE GENOMIC DNA]</scope>
    <source>
        <strain evidence="11">CCUG 51308</strain>
    </source>
</reference>
<dbReference type="InterPro" id="IPR022675">
    <property type="entry name" value="G6P_DH_C"/>
</dbReference>
<keyword evidence="3 7" id="KW-0313">Glucose metabolism</keyword>
<evidence type="ECO:0000256" key="5">
    <source>
        <dbReference type="ARBA" id="ARBA00023002"/>
    </source>
</evidence>
<dbReference type="NCBIfam" id="TIGR00871">
    <property type="entry name" value="zwf"/>
    <property type="match status" value="1"/>
</dbReference>
<protein>
    <recommendedName>
        <fullName evidence="7">Glucose-6-phosphate 1-dehydrogenase</fullName>
        <shortName evidence="7">G6PD</shortName>
        <ecNumber evidence="7">1.1.1.49</ecNumber>
    </recommendedName>
</protein>
<feature type="binding site" evidence="7">
    <location>
        <position position="182"/>
    </location>
    <ligand>
        <name>substrate</name>
    </ligand>
</feature>
<comment type="similarity">
    <text evidence="2 7">Belongs to the glucose-6-phosphate dehydrogenase family.</text>
</comment>
<dbReference type="PRINTS" id="PR00079">
    <property type="entry name" value="G6PDHDRGNASE"/>
</dbReference>
<feature type="binding site" evidence="7">
    <location>
        <position position="50"/>
    </location>
    <ligand>
        <name>NADP(+)</name>
        <dbReference type="ChEBI" id="CHEBI:58349"/>
    </ligand>
</feature>
<feature type="binding site" evidence="7">
    <location>
        <position position="148"/>
    </location>
    <ligand>
        <name>NADP(+)</name>
        <dbReference type="ChEBI" id="CHEBI:58349"/>
    </ligand>
</feature>
<dbReference type="PIRSF" id="PIRSF000110">
    <property type="entry name" value="G6PD"/>
    <property type="match status" value="1"/>
</dbReference>
<feature type="domain" description="Glucose-6-phosphate dehydrogenase C-terminal" evidence="9">
    <location>
        <begin position="189"/>
        <end position="487"/>
    </location>
</feature>
<dbReference type="Gene3D" id="3.40.50.720">
    <property type="entry name" value="NAD(P)-binding Rossmann-like Domain"/>
    <property type="match status" value="1"/>
</dbReference>
<comment type="caution">
    <text evidence="10">The sequence shown here is derived from an EMBL/GenBank/DDBJ whole genome shotgun (WGS) entry which is preliminary data.</text>
</comment>
<dbReference type="EMBL" id="JBHTBR010000002">
    <property type="protein sequence ID" value="MFC7290378.1"/>
    <property type="molecule type" value="Genomic_DNA"/>
</dbReference>